<sequence>MEKLKSVLIANRGEIAVRIIRTAKALKTIKTISIYTSIDASSLHVSQADEAVLLPGSNSTAYTDGDEIIKIAKEKGVDAIIPGYGFLSENADFARAVGKAGLLWIGPSPESIEARELAEKAGVPIVPGTKGLVETAADAVKESERIGFPVMLKATGGGGGMGLVVCHTSEQVKEGFETVRSRGETLFKNPGLLVEFTSYTVFIERYIADGHHIEVQVFGNGQGQAIHFGERECSIQRRNQKVIEECPSPFVEKNPSLREKLGSTAVSLAESMKYGSAGTIEYIVDDKTGEFYFLEMNTRLQVEHGITEMVYNVDLVELMFKQADAQLSGKGGLSADYLKSFQPSKPVGVAIEARVYAENPLRDYAPSPGLLQMVQWEQLEGSRIDTWVFTGTQVSPNYDPLLAKVMNHAKTREAAIKGMDILISRSMICGPPTNLEYLAAIMQDKTFQSGHTLTSFLKTFDFAPSVIDVISAGAYTLVQDLPGRPTVGKGVSLLMGANRGRCMRRSLTIPPITFRYLTLVCIFPSFDIVSSN</sequence>
<accession>A0ABR0L5F1</accession>
<dbReference type="Pfam" id="PF02786">
    <property type="entry name" value="CPSase_L_D2"/>
    <property type="match status" value="1"/>
</dbReference>
<evidence type="ECO:0000256" key="2">
    <source>
        <dbReference type="ARBA" id="ARBA00022741"/>
    </source>
</evidence>
<evidence type="ECO:0000259" key="6">
    <source>
        <dbReference type="PROSITE" id="PS50975"/>
    </source>
</evidence>
<dbReference type="SMART" id="SM00878">
    <property type="entry name" value="Biotin_carb_C"/>
    <property type="match status" value="1"/>
</dbReference>
<evidence type="ECO:0000313" key="8">
    <source>
        <dbReference type="EMBL" id="KAK5143798.1"/>
    </source>
</evidence>
<dbReference type="InterPro" id="IPR011054">
    <property type="entry name" value="Rudment_hybrid_motif"/>
</dbReference>
<gene>
    <name evidence="8" type="ORF">LTR32_004152</name>
</gene>
<dbReference type="InterPro" id="IPR050856">
    <property type="entry name" value="Biotin_carboxylase_complex"/>
</dbReference>
<dbReference type="InterPro" id="IPR011761">
    <property type="entry name" value="ATP-grasp"/>
</dbReference>
<dbReference type="Gene3D" id="3.30.470.20">
    <property type="entry name" value="ATP-grasp fold, B domain"/>
    <property type="match status" value="1"/>
</dbReference>
<dbReference type="PROSITE" id="PS50975">
    <property type="entry name" value="ATP_GRASP"/>
    <property type="match status" value="1"/>
</dbReference>
<dbReference type="InterPro" id="IPR011764">
    <property type="entry name" value="Biotin_carboxylation_dom"/>
</dbReference>
<dbReference type="SUPFAM" id="SSF56059">
    <property type="entry name" value="Glutathione synthetase ATP-binding domain-like"/>
    <property type="match status" value="1"/>
</dbReference>
<keyword evidence="2 5" id="KW-0547">Nucleotide-binding</keyword>
<dbReference type="Pfam" id="PF02785">
    <property type="entry name" value="Biotin_carb_C"/>
    <property type="match status" value="1"/>
</dbReference>
<dbReference type="EMBL" id="JAVRRR010000280">
    <property type="protein sequence ID" value="KAK5143798.1"/>
    <property type="molecule type" value="Genomic_DNA"/>
</dbReference>
<proteinExistence type="predicted"/>
<dbReference type="SUPFAM" id="SSF52440">
    <property type="entry name" value="PreATP-grasp domain"/>
    <property type="match status" value="1"/>
</dbReference>
<keyword evidence="9" id="KW-1185">Reference proteome</keyword>
<dbReference type="Proteomes" id="UP001308179">
    <property type="component" value="Unassembled WGS sequence"/>
</dbReference>
<feature type="domain" description="ATP-grasp" evidence="6">
    <location>
        <begin position="115"/>
        <end position="324"/>
    </location>
</feature>
<dbReference type="SUPFAM" id="SSF51246">
    <property type="entry name" value="Rudiment single hybrid motif"/>
    <property type="match status" value="1"/>
</dbReference>
<feature type="domain" description="Biotin carboxylation" evidence="7">
    <location>
        <begin position="3"/>
        <end position="462"/>
    </location>
</feature>
<evidence type="ECO:0000256" key="1">
    <source>
        <dbReference type="ARBA" id="ARBA00022598"/>
    </source>
</evidence>
<evidence type="ECO:0000256" key="5">
    <source>
        <dbReference type="PROSITE-ProRule" id="PRU00409"/>
    </source>
</evidence>
<name>A0ABR0L5F1_9PEZI</name>
<dbReference type="InterPro" id="IPR005482">
    <property type="entry name" value="Biotin_COase_C"/>
</dbReference>
<dbReference type="PROSITE" id="PS00867">
    <property type="entry name" value="CPSASE_2"/>
    <property type="match status" value="1"/>
</dbReference>
<evidence type="ECO:0000256" key="3">
    <source>
        <dbReference type="ARBA" id="ARBA00022840"/>
    </source>
</evidence>
<keyword evidence="4" id="KW-0092">Biotin</keyword>
<dbReference type="InterPro" id="IPR016185">
    <property type="entry name" value="PreATP-grasp_dom_sf"/>
</dbReference>
<dbReference type="InterPro" id="IPR005481">
    <property type="entry name" value="BC-like_N"/>
</dbReference>
<evidence type="ECO:0000313" key="9">
    <source>
        <dbReference type="Proteomes" id="UP001308179"/>
    </source>
</evidence>
<evidence type="ECO:0000256" key="4">
    <source>
        <dbReference type="ARBA" id="ARBA00023267"/>
    </source>
</evidence>
<dbReference type="Pfam" id="PF00289">
    <property type="entry name" value="Biotin_carb_N"/>
    <property type="match status" value="1"/>
</dbReference>
<keyword evidence="3 5" id="KW-0067">ATP-binding</keyword>
<reference evidence="8 9" key="1">
    <citation type="submission" date="2023-08" db="EMBL/GenBank/DDBJ databases">
        <title>Black Yeasts Isolated from many extreme environments.</title>
        <authorList>
            <person name="Coleine C."/>
            <person name="Stajich J.E."/>
            <person name="Selbmann L."/>
        </authorList>
    </citation>
    <scope>NUCLEOTIDE SEQUENCE [LARGE SCALE GENOMIC DNA]</scope>
    <source>
        <strain evidence="8 9">CCFEE 5386</strain>
    </source>
</reference>
<evidence type="ECO:0008006" key="10">
    <source>
        <dbReference type="Google" id="ProtNLM"/>
    </source>
</evidence>
<dbReference type="PANTHER" id="PTHR18866:SF128">
    <property type="entry name" value="UREA AMIDOLYASE"/>
    <property type="match status" value="1"/>
</dbReference>
<organism evidence="8 9">
    <name type="scientific">Rachicladosporium monterosium</name>
    <dbReference type="NCBI Taxonomy" id="1507873"/>
    <lineage>
        <taxon>Eukaryota</taxon>
        <taxon>Fungi</taxon>
        <taxon>Dikarya</taxon>
        <taxon>Ascomycota</taxon>
        <taxon>Pezizomycotina</taxon>
        <taxon>Dothideomycetes</taxon>
        <taxon>Dothideomycetidae</taxon>
        <taxon>Cladosporiales</taxon>
        <taxon>Cladosporiaceae</taxon>
        <taxon>Rachicladosporium</taxon>
    </lineage>
</organism>
<protein>
    <recommendedName>
        <fullName evidence="10">Urea carboxylase</fullName>
    </recommendedName>
</protein>
<keyword evidence="1" id="KW-0436">Ligase</keyword>
<dbReference type="InterPro" id="IPR005479">
    <property type="entry name" value="CPAse_ATP-bd"/>
</dbReference>
<dbReference type="PROSITE" id="PS00866">
    <property type="entry name" value="CPSASE_1"/>
    <property type="match status" value="1"/>
</dbReference>
<evidence type="ECO:0000259" key="7">
    <source>
        <dbReference type="PROSITE" id="PS50979"/>
    </source>
</evidence>
<dbReference type="PROSITE" id="PS50979">
    <property type="entry name" value="BC"/>
    <property type="match status" value="1"/>
</dbReference>
<comment type="caution">
    <text evidence="8">The sequence shown here is derived from an EMBL/GenBank/DDBJ whole genome shotgun (WGS) entry which is preliminary data.</text>
</comment>
<dbReference type="PANTHER" id="PTHR18866">
    <property type="entry name" value="CARBOXYLASE:PYRUVATE/ACETYL-COA/PROPIONYL-COA CARBOXYLASE"/>
    <property type="match status" value="1"/>
</dbReference>